<name>A0A6A4XGW0_AMPAM</name>
<dbReference type="PANTHER" id="PTHR22808:SF3">
    <property type="entry name" value="5-METHYLCYTOSINE RRNA METHYLTRANSFERASE NSUN4"/>
    <property type="match status" value="1"/>
</dbReference>
<dbReference type="EMBL" id="VIIS01000046">
    <property type="protein sequence ID" value="KAF0314121.1"/>
    <property type="molecule type" value="Genomic_DNA"/>
</dbReference>
<evidence type="ECO:0000256" key="5">
    <source>
        <dbReference type="ARBA" id="ARBA00022691"/>
    </source>
</evidence>
<feature type="region of interest" description="Disordered" evidence="12">
    <location>
        <begin position="116"/>
        <end position="147"/>
    </location>
</feature>
<sequence length="343" mass="37860">MNRCILFSPKLCGRCCQESSLLSRRWKSKKADHWANVKRRQTGPALAMKHFDHFYPETYGARWRSMRLALLCRSKPAALVNHFGDVAGTCDRLTETGSIDLTAELRTQISRLRLSGSTIDQTSSVPSPSQSSPTSASPASAPEEEADAAGRLRVLEPTDVSSAVLHDYVPASQLHGDDDWLEEGDYFQFAQEDGSLRVAVDRDGPITIPETLRLFSYPAEDISRFPHPQTSSSGAKDYYPMDAASLLPVLALDVQPGDSVLDLCAAPGGKALAILQTLRPASLVCNDIQAGRVRRLKQVLLDYLPEADRWPCEVKVTKMDGRRLQDKEQYDKVGTLRWGKGTG</sequence>
<dbReference type="SUPFAM" id="SSF53335">
    <property type="entry name" value="S-adenosyl-L-methionine-dependent methyltransferases"/>
    <property type="match status" value="1"/>
</dbReference>
<dbReference type="GO" id="GO:0008173">
    <property type="term" value="F:RNA methyltransferase activity"/>
    <property type="evidence" value="ECO:0007669"/>
    <property type="project" value="InterPro"/>
</dbReference>
<gene>
    <name evidence="14" type="primary">nsun4_1</name>
    <name evidence="14" type="ORF">FJT64_015413</name>
</gene>
<evidence type="ECO:0000256" key="8">
    <source>
        <dbReference type="ARBA" id="ARBA00023128"/>
    </source>
</evidence>
<dbReference type="Pfam" id="PF01189">
    <property type="entry name" value="Methyltr_RsmB-F"/>
    <property type="match status" value="1"/>
</dbReference>
<dbReference type="GO" id="GO:0003723">
    <property type="term" value="F:RNA binding"/>
    <property type="evidence" value="ECO:0007669"/>
    <property type="project" value="UniProtKB-UniRule"/>
</dbReference>
<feature type="binding site" evidence="11">
    <location>
        <position position="287"/>
    </location>
    <ligand>
        <name>S-adenosyl-L-methionine</name>
        <dbReference type="ChEBI" id="CHEBI:59789"/>
    </ligand>
</feature>
<dbReference type="GO" id="GO:0005762">
    <property type="term" value="C:mitochondrial large ribosomal subunit"/>
    <property type="evidence" value="ECO:0007669"/>
    <property type="project" value="TreeGrafter"/>
</dbReference>
<feature type="domain" description="SAM-dependent MTase RsmB/NOP-type" evidence="13">
    <location>
        <begin position="162"/>
        <end position="343"/>
    </location>
</feature>
<evidence type="ECO:0000256" key="2">
    <source>
        <dbReference type="ARBA" id="ARBA00022552"/>
    </source>
</evidence>
<dbReference type="PROSITE" id="PS51686">
    <property type="entry name" value="SAM_MT_RSMB_NOP"/>
    <property type="match status" value="1"/>
</dbReference>
<dbReference type="OrthoDB" id="8020218at2759"/>
<reference evidence="14 15" key="1">
    <citation type="submission" date="2019-07" db="EMBL/GenBank/DDBJ databases">
        <title>Draft genome assembly of a fouling barnacle, Amphibalanus amphitrite (Darwin, 1854): The first reference genome for Thecostraca.</title>
        <authorList>
            <person name="Kim W."/>
        </authorList>
    </citation>
    <scope>NUCLEOTIDE SEQUENCE [LARGE SCALE GENOMIC DNA]</scope>
    <source>
        <strain evidence="14">SNU_AA5</strain>
        <tissue evidence="14">Soma without cirri and trophi</tissue>
    </source>
</reference>
<dbReference type="Gene3D" id="6.20.240.40">
    <property type="match status" value="1"/>
</dbReference>
<comment type="similarity">
    <text evidence="11">Belongs to the class I-like SAM-binding methyltransferase superfamily. RsmB/NOP family.</text>
</comment>
<evidence type="ECO:0000256" key="1">
    <source>
        <dbReference type="ARBA" id="ARBA00004173"/>
    </source>
</evidence>
<evidence type="ECO:0000256" key="3">
    <source>
        <dbReference type="ARBA" id="ARBA00022603"/>
    </source>
</evidence>
<keyword evidence="5 11" id="KW-0949">S-adenosyl-L-methionine</keyword>
<feature type="binding site" evidence="11">
    <location>
        <position position="320"/>
    </location>
    <ligand>
        <name>S-adenosyl-L-methionine</name>
        <dbReference type="ChEBI" id="CHEBI:59789"/>
    </ligand>
</feature>
<evidence type="ECO:0000259" key="13">
    <source>
        <dbReference type="PROSITE" id="PS51686"/>
    </source>
</evidence>
<evidence type="ECO:0000256" key="9">
    <source>
        <dbReference type="ARBA" id="ARBA00042050"/>
    </source>
</evidence>
<feature type="binding site" evidence="11">
    <location>
        <begin position="264"/>
        <end position="270"/>
    </location>
    <ligand>
        <name>S-adenosyl-L-methionine</name>
        <dbReference type="ChEBI" id="CHEBI:59789"/>
    </ligand>
</feature>
<proteinExistence type="inferred from homology"/>
<dbReference type="InterPro" id="IPR023267">
    <property type="entry name" value="RCMT"/>
</dbReference>
<feature type="compositionally biased region" description="Low complexity" evidence="12">
    <location>
        <begin position="123"/>
        <end position="141"/>
    </location>
</feature>
<keyword evidence="4 11" id="KW-0808">Transferase</keyword>
<evidence type="ECO:0000256" key="4">
    <source>
        <dbReference type="ARBA" id="ARBA00022679"/>
    </source>
</evidence>
<evidence type="ECO:0000256" key="12">
    <source>
        <dbReference type="SAM" id="MobiDB-lite"/>
    </source>
</evidence>
<keyword evidence="3 11" id="KW-0489">Methyltransferase</keyword>
<keyword evidence="7" id="KW-0809">Transit peptide</keyword>
<evidence type="ECO:0000256" key="6">
    <source>
        <dbReference type="ARBA" id="ARBA00022884"/>
    </source>
</evidence>
<evidence type="ECO:0000256" key="7">
    <source>
        <dbReference type="ARBA" id="ARBA00022946"/>
    </source>
</evidence>
<dbReference type="InterPro" id="IPR001678">
    <property type="entry name" value="MeTrfase_RsmB-F_NOP2_dom"/>
</dbReference>
<keyword evidence="8" id="KW-0496">Mitochondrion</keyword>
<comment type="subcellular location">
    <subcellularLocation>
        <location evidence="1">Mitochondrion</location>
    </subcellularLocation>
</comment>
<keyword evidence="15" id="KW-1185">Reference proteome</keyword>
<dbReference type="Gene3D" id="3.40.50.150">
    <property type="entry name" value="Vaccinia Virus protein VP39"/>
    <property type="match status" value="1"/>
</dbReference>
<evidence type="ECO:0000313" key="15">
    <source>
        <dbReference type="Proteomes" id="UP000440578"/>
    </source>
</evidence>
<keyword evidence="6 11" id="KW-0694">RNA-binding</keyword>
<dbReference type="InterPro" id="IPR049560">
    <property type="entry name" value="MeTrfase_RsmB-F_NOP2_cat"/>
</dbReference>
<accession>A0A6A4XGW0</accession>
<dbReference type="GO" id="GO:0031167">
    <property type="term" value="P:rRNA methylation"/>
    <property type="evidence" value="ECO:0007669"/>
    <property type="project" value="TreeGrafter"/>
</dbReference>
<evidence type="ECO:0000256" key="10">
    <source>
        <dbReference type="ARBA" id="ARBA00049302"/>
    </source>
</evidence>
<dbReference type="Proteomes" id="UP000440578">
    <property type="component" value="Unassembled WGS sequence"/>
</dbReference>
<protein>
    <recommendedName>
        <fullName evidence="9">NOL1/NOP2/Sun domain family member 4</fullName>
    </recommendedName>
</protein>
<comment type="caution">
    <text evidence="14">The sequence shown here is derived from an EMBL/GenBank/DDBJ whole genome shotgun (WGS) entry which is preliminary data.</text>
</comment>
<keyword evidence="2" id="KW-0698">rRNA processing</keyword>
<dbReference type="PANTHER" id="PTHR22808">
    <property type="entry name" value="NCL1 YEAST -RELATED NOL1/NOP2/FMU SUN DOMAIN-CONTAINING"/>
    <property type="match status" value="1"/>
</dbReference>
<evidence type="ECO:0000256" key="11">
    <source>
        <dbReference type="PROSITE-ProRule" id="PRU01023"/>
    </source>
</evidence>
<comment type="caution">
    <text evidence="11">Lacks conserved residue(s) required for the propagation of feature annotation.</text>
</comment>
<organism evidence="14 15">
    <name type="scientific">Amphibalanus amphitrite</name>
    <name type="common">Striped barnacle</name>
    <name type="synonym">Balanus amphitrite</name>
    <dbReference type="NCBI Taxonomy" id="1232801"/>
    <lineage>
        <taxon>Eukaryota</taxon>
        <taxon>Metazoa</taxon>
        <taxon>Ecdysozoa</taxon>
        <taxon>Arthropoda</taxon>
        <taxon>Crustacea</taxon>
        <taxon>Multicrustacea</taxon>
        <taxon>Cirripedia</taxon>
        <taxon>Thoracica</taxon>
        <taxon>Thoracicalcarea</taxon>
        <taxon>Balanomorpha</taxon>
        <taxon>Balanoidea</taxon>
        <taxon>Balanidae</taxon>
        <taxon>Amphibalaninae</taxon>
        <taxon>Amphibalanus</taxon>
    </lineage>
</organism>
<dbReference type="InterPro" id="IPR029063">
    <property type="entry name" value="SAM-dependent_MTases_sf"/>
</dbReference>
<comment type="catalytic activity">
    <reaction evidence="10">
        <text>a cytidine in rRNA + S-adenosyl-L-methionine = a 5-methylcytidine in rRNA + S-adenosyl-L-homocysteine + H(+)</text>
        <dbReference type="Rhea" id="RHEA:61484"/>
        <dbReference type="Rhea" id="RHEA-COMP:15836"/>
        <dbReference type="Rhea" id="RHEA-COMP:15837"/>
        <dbReference type="ChEBI" id="CHEBI:15378"/>
        <dbReference type="ChEBI" id="CHEBI:57856"/>
        <dbReference type="ChEBI" id="CHEBI:59789"/>
        <dbReference type="ChEBI" id="CHEBI:74483"/>
        <dbReference type="ChEBI" id="CHEBI:82748"/>
    </reaction>
</comment>
<dbReference type="AlphaFoldDB" id="A0A6A4XGW0"/>
<evidence type="ECO:0000313" key="14">
    <source>
        <dbReference type="EMBL" id="KAF0314121.1"/>
    </source>
</evidence>